<evidence type="ECO:0000313" key="2">
    <source>
        <dbReference type="EMBL" id="ATD59498.1"/>
    </source>
</evidence>
<reference evidence="2 3" key="1">
    <citation type="submission" date="2017-09" db="EMBL/GenBank/DDBJ databases">
        <title>Complete genome sequence of Janthinobacterium svalbardensis PAMC 27463.</title>
        <authorList>
            <person name="Cho Y.-J."/>
            <person name="Cho A."/>
            <person name="Kim O.-S."/>
            <person name="Lee J.-I."/>
        </authorList>
    </citation>
    <scope>NUCLEOTIDE SEQUENCE [LARGE SCALE GENOMIC DNA]</scope>
    <source>
        <strain evidence="2 3">PAMC 27463</strain>
    </source>
</reference>
<dbReference type="EMBL" id="CP023422">
    <property type="protein sequence ID" value="ATD59498.1"/>
    <property type="molecule type" value="Genomic_DNA"/>
</dbReference>
<feature type="domain" description="Ice-binding protein C-terminal" evidence="1">
    <location>
        <begin position="267"/>
        <end position="291"/>
    </location>
</feature>
<dbReference type="NCBIfam" id="TIGR02595">
    <property type="entry name" value="PEP_CTERM"/>
    <property type="match status" value="1"/>
</dbReference>
<gene>
    <name evidence="2" type="ORF">CNX70_04280</name>
</gene>
<dbReference type="KEGG" id="jsv:CNX70_04280"/>
<dbReference type="NCBIfam" id="NF038120">
    <property type="entry name" value="PEP_CTERM_QFxxD"/>
    <property type="match status" value="1"/>
</dbReference>
<protein>
    <recommendedName>
        <fullName evidence="1">Ice-binding protein C-terminal domain-containing protein</fullName>
    </recommendedName>
</protein>
<name>A0A290WS59_9BURK</name>
<dbReference type="AlphaFoldDB" id="A0A290WS59"/>
<dbReference type="Proteomes" id="UP000218437">
    <property type="component" value="Chromosome"/>
</dbReference>
<organism evidence="2 3">
    <name type="scientific">Janthinobacterium svalbardensis</name>
    <dbReference type="NCBI Taxonomy" id="368607"/>
    <lineage>
        <taxon>Bacteria</taxon>
        <taxon>Pseudomonadati</taxon>
        <taxon>Pseudomonadota</taxon>
        <taxon>Betaproteobacteria</taxon>
        <taxon>Burkholderiales</taxon>
        <taxon>Oxalobacteraceae</taxon>
        <taxon>Janthinobacterium</taxon>
    </lineage>
</organism>
<proteinExistence type="predicted"/>
<dbReference type="InterPro" id="IPR013424">
    <property type="entry name" value="Ice-binding_C"/>
</dbReference>
<evidence type="ECO:0000313" key="3">
    <source>
        <dbReference type="Proteomes" id="UP000218437"/>
    </source>
</evidence>
<sequence length="303" mass="31578">MQFAIFIDTFVKKLKAGARPADLSIHNNQGNRMNRLSPARVSPAIVNPPATRGRSTVFAALATLSVLATAPAMAGVLSFDNLRPDVYESGQTLNTSNYKLQFLADPTTAAGGGVSGVGAILDGRLGSSCDIAACPQGATGNYLAILNDGGVNFSRADQRAFTLAGFDYSFIAPITGLPNMNWGQLQLSGTLSNGQVISTSWAFPGQGSDGNYYFQSASLLSGFSNYAFTGLTFNACIFNETGACSNSLDSPAFNQGQFALDNLSVSAVPEPSTYMLMLAGLGAIGMLSRRRSGKFAASTVQGA</sequence>
<evidence type="ECO:0000259" key="1">
    <source>
        <dbReference type="Pfam" id="PF07589"/>
    </source>
</evidence>
<keyword evidence="3" id="KW-1185">Reference proteome</keyword>
<accession>A0A290WS59</accession>
<dbReference type="Pfam" id="PF07589">
    <property type="entry name" value="PEP-CTERM"/>
    <property type="match status" value="1"/>
</dbReference>